<gene>
    <name evidence="1" type="ORF">LNTAR_17758</name>
</gene>
<dbReference type="Gene3D" id="2.60.120.260">
    <property type="entry name" value="Galactose-binding domain-like"/>
    <property type="match status" value="1"/>
</dbReference>
<evidence type="ECO:0008006" key="3">
    <source>
        <dbReference type="Google" id="ProtNLM"/>
    </source>
</evidence>
<proteinExistence type="predicted"/>
<evidence type="ECO:0000313" key="2">
    <source>
        <dbReference type="Proteomes" id="UP000004947"/>
    </source>
</evidence>
<dbReference type="OrthoDB" id="1032269at2"/>
<keyword evidence="2" id="KW-1185">Reference proteome</keyword>
<dbReference type="AlphaFoldDB" id="A6DFP0"/>
<dbReference type="RefSeq" id="WP_007276739.1">
    <property type="nucleotide sequence ID" value="NZ_ABCK01000001.1"/>
</dbReference>
<dbReference type="InterPro" id="IPR008979">
    <property type="entry name" value="Galactose-bd-like_sf"/>
</dbReference>
<reference evidence="1 2" key="1">
    <citation type="journal article" date="2010" name="J. Bacteriol.">
        <title>Genome sequence of Lentisphaera araneosa HTCC2155T, the type species of the order Lentisphaerales in the phylum Lentisphaerae.</title>
        <authorList>
            <person name="Thrash J.C."/>
            <person name="Cho J.C."/>
            <person name="Vergin K.L."/>
            <person name="Morris R.M."/>
            <person name="Giovannoni S.J."/>
        </authorList>
    </citation>
    <scope>NUCLEOTIDE SEQUENCE [LARGE SCALE GENOMIC DNA]</scope>
    <source>
        <strain evidence="1 2">HTCC2155</strain>
    </source>
</reference>
<dbReference type="Proteomes" id="UP000004947">
    <property type="component" value="Unassembled WGS sequence"/>
</dbReference>
<comment type="caution">
    <text evidence="1">The sequence shown here is derived from an EMBL/GenBank/DDBJ whole genome shotgun (WGS) entry which is preliminary data.</text>
</comment>
<sequence>MIKYFLTLIFISLITLQGQELLKDASFKKADKYWFMKKTNEYKQVKESFKKGIFSTETKHSSEAPYYFLLSQTKLSVGKYYRFTFSIKAKGEGDLSVCYRNINDVFNKKPGKKGRKLAIMGLKQTFSPDNTWQTYECYFQAQENPTSGYIDCLCLMMGAYTGDIQFKDLSLEEAQNPPEIKNVKFGLIQKK</sequence>
<accession>A6DFP0</accession>
<protein>
    <recommendedName>
        <fullName evidence="3">CBM-cenC domain-containing protein</fullName>
    </recommendedName>
</protein>
<evidence type="ECO:0000313" key="1">
    <source>
        <dbReference type="EMBL" id="EDM29620.1"/>
    </source>
</evidence>
<name>A6DFP0_9BACT</name>
<dbReference type="SUPFAM" id="SSF49785">
    <property type="entry name" value="Galactose-binding domain-like"/>
    <property type="match status" value="1"/>
</dbReference>
<organism evidence="1 2">
    <name type="scientific">Lentisphaera araneosa HTCC2155</name>
    <dbReference type="NCBI Taxonomy" id="313628"/>
    <lineage>
        <taxon>Bacteria</taxon>
        <taxon>Pseudomonadati</taxon>
        <taxon>Lentisphaerota</taxon>
        <taxon>Lentisphaeria</taxon>
        <taxon>Lentisphaerales</taxon>
        <taxon>Lentisphaeraceae</taxon>
        <taxon>Lentisphaera</taxon>
    </lineage>
</organism>
<dbReference type="EMBL" id="ABCK01000001">
    <property type="protein sequence ID" value="EDM29620.1"/>
    <property type="molecule type" value="Genomic_DNA"/>
</dbReference>